<keyword evidence="2" id="KW-0812">Transmembrane</keyword>
<dbReference type="AlphaFoldDB" id="A0A8H5ESU7"/>
<feature type="transmembrane region" description="Helical" evidence="2">
    <location>
        <begin position="623"/>
        <end position="643"/>
    </location>
</feature>
<dbReference type="OrthoDB" id="2657661at2759"/>
<evidence type="ECO:0000313" key="3">
    <source>
        <dbReference type="EMBL" id="KAF5311157.1"/>
    </source>
</evidence>
<feature type="region of interest" description="Disordered" evidence="1">
    <location>
        <begin position="207"/>
        <end position="240"/>
    </location>
</feature>
<comment type="caution">
    <text evidence="3">The sequence shown here is derived from an EMBL/GenBank/DDBJ whole genome shotgun (WGS) entry which is preliminary data.</text>
</comment>
<protein>
    <submittedName>
        <fullName evidence="3">Uncharacterized protein</fullName>
    </submittedName>
</protein>
<feature type="compositionally biased region" description="Basic and acidic residues" evidence="1">
    <location>
        <begin position="776"/>
        <end position="786"/>
    </location>
</feature>
<accession>A0A8H5ESU7</accession>
<keyword evidence="4" id="KW-1185">Reference proteome</keyword>
<feature type="transmembrane region" description="Helical" evidence="2">
    <location>
        <begin position="674"/>
        <end position="697"/>
    </location>
</feature>
<proteinExistence type="predicted"/>
<gene>
    <name evidence="3" type="ORF">D9619_008036</name>
</gene>
<feature type="compositionally biased region" description="Low complexity" evidence="1">
    <location>
        <begin position="218"/>
        <end position="240"/>
    </location>
</feature>
<reference evidence="3 4" key="1">
    <citation type="journal article" date="2020" name="ISME J.">
        <title>Uncovering the hidden diversity of litter-decomposition mechanisms in mushroom-forming fungi.</title>
        <authorList>
            <person name="Floudas D."/>
            <person name="Bentzer J."/>
            <person name="Ahren D."/>
            <person name="Johansson T."/>
            <person name="Persson P."/>
            <person name="Tunlid A."/>
        </authorList>
    </citation>
    <scope>NUCLEOTIDE SEQUENCE [LARGE SCALE GENOMIC DNA]</scope>
    <source>
        <strain evidence="3 4">CBS 101986</strain>
    </source>
</reference>
<feature type="compositionally biased region" description="Low complexity" evidence="1">
    <location>
        <begin position="129"/>
        <end position="139"/>
    </location>
</feature>
<feature type="compositionally biased region" description="Low complexity" evidence="1">
    <location>
        <begin position="744"/>
        <end position="754"/>
    </location>
</feature>
<dbReference type="EMBL" id="JAACJJ010000057">
    <property type="protein sequence ID" value="KAF5311157.1"/>
    <property type="molecule type" value="Genomic_DNA"/>
</dbReference>
<evidence type="ECO:0000313" key="4">
    <source>
        <dbReference type="Proteomes" id="UP000567179"/>
    </source>
</evidence>
<evidence type="ECO:0000256" key="1">
    <source>
        <dbReference type="SAM" id="MobiDB-lite"/>
    </source>
</evidence>
<keyword evidence="2" id="KW-0472">Membrane</keyword>
<organism evidence="3 4">
    <name type="scientific">Psilocybe cf. subviscida</name>
    <dbReference type="NCBI Taxonomy" id="2480587"/>
    <lineage>
        <taxon>Eukaryota</taxon>
        <taxon>Fungi</taxon>
        <taxon>Dikarya</taxon>
        <taxon>Basidiomycota</taxon>
        <taxon>Agaricomycotina</taxon>
        <taxon>Agaricomycetes</taxon>
        <taxon>Agaricomycetidae</taxon>
        <taxon>Agaricales</taxon>
        <taxon>Agaricineae</taxon>
        <taxon>Strophariaceae</taxon>
        <taxon>Psilocybe</taxon>
    </lineage>
</organism>
<sequence>MPLLPVGKEASRVLVNLLNIPVWRRLFKRLLAGGLFLLRLLFRIVHHWWTQLNPRQSLKETSSPKRHREDTTSLGECPRTYTVIVDGQILPLDSIADSSYPFAGGSIRRNPSRSSLVDHPRTDSPPLPSASHSAASSVSDLRTQRPMDQIEMRDVPPLARNPRRQDSEVPAISVEYDNEMPEHYSPSGSAIQECPTWQELDQSSTLNIGRDHLGVPPSSAASTRSGQSSSRPSSRASGKSAILPDGWDLLPIFPDESRRYTHRTKIVQQEVDLTLDAVDFDYERLVFLLVYHSVGYTDMDVSTTALKYQMDGKDMSTPKDVATFTTKARYSRIFTDVEICDPTQLILVQERIQMIDELKDQSFHQRFPKDADIVLNIYTDDDGTRTVHYYCINHTERTVFFFKSFHANWLATWGEVKGAFSKNHLRYALESQYWYSIQMYPHRVELKKALIDELRDIVLHLIGDTMTSVYSTSAYTLEDLHKILFVLSNAKDSIESDHTAGVVCLLARFMFMFYHNRFLNFHGESCARIERDFSVYGHALYPRSPFLRSLSLLLFSVPDVHLKNLQKMWVDKMLHKAVWQETLRKFLTDWQELVTASSILLNANVAFLAIQSVDQSPPSWAQILSYASVVANVGGMILGLLLIRQHRNIKQETSEHVHKFLNDHDSNILGLEALAVMFSLPHALLMWGPGLVLLLPLPMRNSPQVHMVAPSWSSTDNPAEPGSRAKPDSRTSGRKGNGQYDRLNNSSESSSQDSNGKKTKKKTKVEDSQTGASNDSKQKKSESRWH</sequence>
<feature type="compositionally biased region" description="Basic and acidic residues" evidence="1">
    <location>
        <begin position="142"/>
        <end position="154"/>
    </location>
</feature>
<name>A0A8H5ESU7_9AGAR</name>
<dbReference type="Proteomes" id="UP000567179">
    <property type="component" value="Unassembled WGS sequence"/>
</dbReference>
<keyword evidence="2" id="KW-1133">Transmembrane helix</keyword>
<evidence type="ECO:0000256" key="2">
    <source>
        <dbReference type="SAM" id="Phobius"/>
    </source>
</evidence>
<feature type="region of interest" description="Disordered" evidence="1">
    <location>
        <begin position="106"/>
        <end position="170"/>
    </location>
</feature>
<feature type="region of interest" description="Disordered" evidence="1">
    <location>
        <begin position="708"/>
        <end position="786"/>
    </location>
</feature>